<dbReference type="InterPro" id="IPR051166">
    <property type="entry name" value="Threonine_Synthase"/>
</dbReference>
<evidence type="ECO:0000256" key="1">
    <source>
        <dbReference type="ARBA" id="ARBA00001933"/>
    </source>
</evidence>
<comment type="pathway">
    <text evidence="2">Amino-acid biosynthesis; L-threonine biosynthesis; L-threonine from L-aspartate: step 5/5.</text>
</comment>
<dbReference type="SUPFAM" id="SSF53686">
    <property type="entry name" value="Tryptophan synthase beta subunit-like PLP-dependent enzymes"/>
    <property type="match status" value="1"/>
</dbReference>
<dbReference type="InterPro" id="IPR036052">
    <property type="entry name" value="TrpB-like_PALP_sf"/>
</dbReference>
<dbReference type="InterPro" id="IPR001926">
    <property type="entry name" value="TrpB-like_PALP"/>
</dbReference>
<evidence type="ECO:0000256" key="7">
    <source>
        <dbReference type="ARBA" id="ARBA00022697"/>
    </source>
</evidence>
<evidence type="ECO:0000256" key="4">
    <source>
        <dbReference type="ARBA" id="ARBA00013028"/>
    </source>
</evidence>
<keyword evidence="6" id="KW-0028">Amino-acid biosynthesis</keyword>
<evidence type="ECO:0000259" key="12">
    <source>
        <dbReference type="Pfam" id="PF00291"/>
    </source>
</evidence>
<proteinExistence type="inferred from homology"/>
<gene>
    <name evidence="13" type="primary">thrC</name>
    <name evidence="13" type="ORF">FDQ92_11420</name>
</gene>
<dbReference type="PROSITE" id="PS00165">
    <property type="entry name" value="DEHYDRATASE_SER_THR"/>
    <property type="match status" value="1"/>
</dbReference>
<dbReference type="RefSeq" id="WP_137425012.1">
    <property type="nucleotide sequence ID" value="NZ_CP040098.1"/>
</dbReference>
<comment type="cofactor">
    <cofactor evidence="1 11">
        <name>pyridoxal 5'-phosphate</name>
        <dbReference type="ChEBI" id="CHEBI:597326"/>
    </cofactor>
</comment>
<evidence type="ECO:0000313" key="14">
    <source>
        <dbReference type="Proteomes" id="UP000298602"/>
    </source>
</evidence>
<sequence>MRLEQFPQNVREHILPQPAGTYRYRCYTCQAEYGIETLLYTCPECRGVLMIRDVEWERLKQVPGPKWREIFDYRSMVTEPALRGIYRFHELLGSILPLDAVVYLGEGHTPLVRANARLRDWAGMPFAFKNDGQNPSASFKDRGMASAFSYLNHLIRSRRLEKVLAVCASTGDTSAAAALYASYLVDGVTSAVLLPHGKVTPQQLSQPLGSGARVIEIPGVFDDCMKIVEHLADRYPVALMNSKNAWRILGQESYSYEIAQACDYDVGHLVVVVPIGNAGNITAVLEGFLKLLDLEIITALPTILGVQSEHANPVYLYYLESDPARRTFRPVTVRPSVAQAAMIGNPVSMPRVIRLVERYRAVAGERSVQVTEVTEQEIMDAMLIANRNGHIACTQGGECLAGLKRALHEGLISGDREAVLDATAHALKFAVFQEKYFEDRFEPDFEVTPRAELRNAPMLVRPPEGVAEPVPGRSMDPDAFRRFVESTAAEIAERLNLKEVRG</sequence>
<dbReference type="Gene3D" id="3.40.50.1100">
    <property type="match status" value="2"/>
</dbReference>
<keyword evidence="7" id="KW-0791">Threonine biosynthesis</keyword>
<name>A0A4P8L491_9BACT</name>
<evidence type="ECO:0000256" key="3">
    <source>
        <dbReference type="ARBA" id="ARBA00005517"/>
    </source>
</evidence>
<dbReference type="NCBIfam" id="TIGR00260">
    <property type="entry name" value="thrC"/>
    <property type="match status" value="1"/>
</dbReference>
<evidence type="ECO:0000256" key="9">
    <source>
        <dbReference type="ARBA" id="ARBA00049144"/>
    </source>
</evidence>
<dbReference type="GO" id="GO:0030170">
    <property type="term" value="F:pyridoxal phosphate binding"/>
    <property type="evidence" value="ECO:0007669"/>
    <property type="project" value="InterPro"/>
</dbReference>
<keyword evidence="8 11" id="KW-0663">Pyridoxal phosphate</keyword>
<reference evidence="13 14" key="2">
    <citation type="submission" date="2019-05" db="EMBL/GenBank/DDBJ databases">
        <authorList>
            <person name="Suflita J.M."/>
            <person name="Marks C.R."/>
        </authorList>
    </citation>
    <scope>NUCLEOTIDE SEQUENCE [LARGE SCALE GENOMIC DNA]</scope>
    <source>
        <strain evidence="13 14">ALDC</strain>
    </source>
</reference>
<evidence type="ECO:0000313" key="13">
    <source>
        <dbReference type="EMBL" id="QCQ22728.1"/>
    </source>
</evidence>
<dbReference type="AlphaFoldDB" id="A0A4P8L491"/>
<organism evidence="13 14">
    <name type="scientific">Desulfoglaeba alkanexedens ALDC</name>
    <dbReference type="NCBI Taxonomy" id="980445"/>
    <lineage>
        <taxon>Bacteria</taxon>
        <taxon>Pseudomonadati</taxon>
        <taxon>Thermodesulfobacteriota</taxon>
        <taxon>Syntrophobacteria</taxon>
        <taxon>Syntrophobacterales</taxon>
        <taxon>Syntrophobacteraceae</taxon>
        <taxon>Desulfoglaeba</taxon>
    </lineage>
</organism>
<comment type="catalytic activity">
    <reaction evidence="9">
        <text>O-phospho-L-homoserine + H2O = L-threonine + phosphate</text>
        <dbReference type="Rhea" id="RHEA:10840"/>
        <dbReference type="ChEBI" id="CHEBI:15377"/>
        <dbReference type="ChEBI" id="CHEBI:43474"/>
        <dbReference type="ChEBI" id="CHEBI:57590"/>
        <dbReference type="ChEBI" id="CHEBI:57926"/>
        <dbReference type="EC" id="4.2.3.1"/>
    </reaction>
</comment>
<keyword evidence="14" id="KW-1185">Reference proteome</keyword>
<dbReference type="GO" id="GO:0004795">
    <property type="term" value="F:threonine synthase activity"/>
    <property type="evidence" value="ECO:0007669"/>
    <property type="project" value="UniProtKB-UniRule"/>
</dbReference>
<evidence type="ECO:0000256" key="6">
    <source>
        <dbReference type="ARBA" id="ARBA00022605"/>
    </source>
</evidence>
<dbReference type="InterPro" id="IPR004450">
    <property type="entry name" value="Thr_synthase-like"/>
</dbReference>
<evidence type="ECO:0000256" key="11">
    <source>
        <dbReference type="PIRSR" id="PIRSR604450-51"/>
    </source>
</evidence>
<comment type="similarity">
    <text evidence="3">Belongs to the threonine synthase family.</text>
</comment>
<keyword evidence="13" id="KW-0456">Lyase</keyword>
<evidence type="ECO:0000256" key="2">
    <source>
        <dbReference type="ARBA" id="ARBA00004979"/>
    </source>
</evidence>
<reference evidence="13 14" key="1">
    <citation type="submission" date="2019-05" db="EMBL/GenBank/DDBJ databases">
        <title>The Complete Genome Sequence of the n-alkane-degrading Desulfoglaeba alkanexedens ALDC reveals multiple alkylsuccinate synthase gene clusters.</title>
        <authorList>
            <person name="Callaghan A.V."/>
            <person name="Davidova I.A."/>
            <person name="Duncan K.E."/>
            <person name="Morris B."/>
            <person name="McInerney M.J."/>
        </authorList>
    </citation>
    <scope>NUCLEOTIDE SEQUENCE [LARGE SCALE GENOMIC DNA]</scope>
    <source>
        <strain evidence="13 14">ALDC</strain>
    </source>
</reference>
<dbReference type="InterPro" id="IPR000634">
    <property type="entry name" value="Ser/Thr_deHydtase_PyrdxlP-BS"/>
</dbReference>
<dbReference type="KEGG" id="dax:FDQ92_11420"/>
<dbReference type="PANTHER" id="PTHR42690:SF1">
    <property type="entry name" value="THREONINE SYNTHASE-LIKE 2"/>
    <property type="match status" value="1"/>
</dbReference>
<evidence type="ECO:0000256" key="5">
    <source>
        <dbReference type="ARBA" id="ARBA00018679"/>
    </source>
</evidence>
<protein>
    <recommendedName>
        <fullName evidence="5 10">Threonine synthase</fullName>
        <ecNumber evidence="4 10">4.2.3.1</ecNumber>
    </recommendedName>
</protein>
<dbReference type="Proteomes" id="UP000298602">
    <property type="component" value="Chromosome"/>
</dbReference>
<dbReference type="GO" id="GO:0009088">
    <property type="term" value="P:threonine biosynthetic process"/>
    <property type="evidence" value="ECO:0007669"/>
    <property type="project" value="UniProtKB-UniRule"/>
</dbReference>
<evidence type="ECO:0000256" key="10">
    <source>
        <dbReference type="NCBIfam" id="TIGR00260"/>
    </source>
</evidence>
<dbReference type="EC" id="4.2.3.1" evidence="4 10"/>
<feature type="modified residue" description="N6-(pyridoxal phosphate)lysine" evidence="11">
    <location>
        <position position="140"/>
    </location>
</feature>
<dbReference type="UniPathway" id="UPA00050">
    <property type="reaction ID" value="UER00065"/>
</dbReference>
<dbReference type="EMBL" id="CP040098">
    <property type="protein sequence ID" value="QCQ22728.1"/>
    <property type="molecule type" value="Genomic_DNA"/>
</dbReference>
<dbReference type="OrthoDB" id="9763107at2"/>
<dbReference type="PANTHER" id="PTHR42690">
    <property type="entry name" value="THREONINE SYNTHASE FAMILY MEMBER"/>
    <property type="match status" value="1"/>
</dbReference>
<evidence type="ECO:0000256" key="8">
    <source>
        <dbReference type="ARBA" id="ARBA00022898"/>
    </source>
</evidence>
<dbReference type="Pfam" id="PF00291">
    <property type="entry name" value="PALP"/>
    <property type="match status" value="1"/>
</dbReference>
<accession>A0A4P8L491</accession>
<feature type="domain" description="Tryptophan synthase beta chain-like PALP" evidence="12">
    <location>
        <begin position="104"/>
        <end position="416"/>
    </location>
</feature>